<gene>
    <name evidence="3" type="ORF">FCM35_KLT06067</name>
</gene>
<keyword evidence="1" id="KW-0472">Membrane</keyword>
<evidence type="ECO:0000256" key="2">
    <source>
        <dbReference type="SAM" id="SignalP"/>
    </source>
</evidence>
<protein>
    <submittedName>
        <fullName evidence="3">Uncharacterized protein</fullName>
    </submittedName>
</protein>
<proteinExistence type="predicted"/>
<comment type="caution">
    <text evidence="3">The sequence shown here is derived from an EMBL/GenBank/DDBJ whole genome shotgun (WGS) entry which is preliminary data.</text>
</comment>
<dbReference type="AlphaFoldDB" id="A0A833QT63"/>
<name>A0A833QT63_9POAL</name>
<accession>A0A833QT63</accession>
<feature type="signal peptide" evidence="2">
    <location>
        <begin position="1"/>
        <end position="23"/>
    </location>
</feature>
<dbReference type="Proteomes" id="UP000623129">
    <property type="component" value="Unassembled WGS sequence"/>
</dbReference>
<dbReference type="EMBL" id="SWLB01000015">
    <property type="protein sequence ID" value="KAF3328989.1"/>
    <property type="molecule type" value="Genomic_DNA"/>
</dbReference>
<organism evidence="3 4">
    <name type="scientific">Carex littledalei</name>
    <dbReference type="NCBI Taxonomy" id="544730"/>
    <lineage>
        <taxon>Eukaryota</taxon>
        <taxon>Viridiplantae</taxon>
        <taxon>Streptophyta</taxon>
        <taxon>Embryophyta</taxon>
        <taxon>Tracheophyta</taxon>
        <taxon>Spermatophyta</taxon>
        <taxon>Magnoliopsida</taxon>
        <taxon>Liliopsida</taxon>
        <taxon>Poales</taxon>
        <taxon>Cyperaceae</taxon>
        <taxon>Cyperoideae</taxon>
        <taxon>Cariceae</taxon>
        <taxon>Carex</taxon>
        <taxon>Carex subgen. Euthyceras</taxon>
    </lineage>
</organism>
<feature type="transmembrane region" description="Helical" evidence="1">
    <location>
        <begin position="109"/>
        <end position="132"/>
    </location>
</feature>
<reference evidence="3" key="1">
    <citation type="submission" date="2020-01" db="EMBL/GenBank/DDBJ databases">
        <title>Genome sequence of Kobresia littledalei, the first chromosome-level genome in the family Cyperaceae.</title>
        <authorList>
            <person name="Qu G."/>
        </authorList>
    </citation>
    <scope>NUCLEOTIDE SEQUENCE</scope>
    <source>
        <strain evidence="3">C.B.Clarke</strain>
        <tissue evidence="3">Leaf</tissue>
    </source>
</reference>
<dbReference type="PANTHER" id="PTHR37702:SF1">
    <property type="entry name" value="HYDROXYPROLINE-RICH GLYCOPROTEIN FAMILY PROTEIN"/>
    <property type="match status" value="1"/>
</dbReference>
<sequence length="133" mass="14313">MISISILLLFLLTLISLPSLSFSDDCPFPCLPPPPPPLTNSPPPPSPVFDSPPPPYTPTYWNYPPPPYTPGVVPFNQPPPGGNISATPPPPDPIMPYFPWYYHGPTSSASSLISISLIISLALFGLLGELVMF</sequence>
<evidence type="ECO:0000313" key="4">
    <source>
        <dbReference type="Proteomes" id="UP000623129"/>
    </source>
</evidence>
<dbReference type="PANTHER" id="PTHR37702">
    <property type="entry name" value="PROLINE-RICH FAMILY PROTEIN"/>
    <property type="match status" value="1"/>
</dbReference>
<keyword evidence="1" id="KW-1133">Transmembrane helix</keyword>
<keyword evidence="4" id="KW-1185">Reference proteome</keyword>
<keyword evidence="2" id="KW-0732">Signal</keyword>
<evidence type="ECO:0000313" key="3">
    <source>
        <dbReference type="EMBL" id="KAF3328989.1"/>
    </source>
</evidence>
<evidence type="ECO:0000256" key="1">
    <source>
        <dbReference type="SAM" id="Phobius"/>
    </source>
</evidence>
<feature type="chain" id="PRO_5032919881" evidence="2">
    <location>
        <begin position="24"/>
        <end position="133"/>
    </location>
</feature>
<keyword evidence="1" id="KW-0812">Transmembrane</keyword>